<reference evidence="2 3" key="1">
    <citation type="submission" date="2011-11" db="EMBL/GenBank/DDBJ databases">
        <authorList>
            <person name="Weinstock G."/>
            <person name="Sodergren E."/>
            <person name="Clifton S."/>
            <person name="Fulton L."/>
            <person name="Fulton B."/>
            <person name="Courtney L."/>
            <person name="Fronick C."/>
            <person name="Harrison M."/>
            <person name="Strong C."/>
            <person name="Farmer C."/>
            <person name="Delahaunty K."/>
            <person name="Markovic C."/>
            <person name="Hall O."/>
            <person name="Minx P."/>
            <person name="Tomlinson C."/>
            <person name="Mitreva M."/>
            <person name="Hou S."/>
            <person name="Chen J."/>
            <person name="Wollam A."/>
            <person name="Pepin K.H."/>
            <person name="Johnson M."/>
            <person name="Bhonagiri V."/>
            <person name="Zhang X."/>
            <person name="Suruliraj S."/>
            <person name="Warren W."/>
            <person name="Chinwalla A."/>
            <person name="Mardis E.R."/>
            <person name="Wilson R.K."/>
        </authorList>
    </citation>
    <scope>NUCLEOTIDE SEQUENCE [LARGE SCALE GENOMIC DNA]</scope>
    <source>
        <strain evidence="2 3">YIT 11816</strain>
    </source>
</reference>
<evidence type="ECO:0000256" key="1">
    <source>
        <dbReference type="SAM" id="MobiDB-lite"/>
    </source>
</evidence>
<comment type="caution">
    <text evidence="2">The sequence shown here is derived from an EMBL/GenBank/DDBJ whole genome shotgun (WGS) entry which is preliminary data.</text>
</comment>
<dbReference type="AlphaFoldDB" id="H3KC08"/>
<accession>H3KC08</accession>
<protein>
    <submittedName>
        <fullName evidence="2">Uncharacterized protein</fullName>
    </submittedName>
</protein>
<feature type="compositionally biased region" description="Basic and acidic residues" evidence="1">
    <location>
        <begin position="1"/>
        <end position="11"/>
    </location>
</feature>
<name>H3KC08_9BURK</name>
<dbReference type="EMBL" id="AFBQ01000034">
    <property type="protein sequence ID" value="EHY32332.1"/>
    <property type="molecule type" value="Genomic_DNA"/>
</dbReference>
<dbReference type="Proteomes" id="UP000004956">
    <property type="component" value="Unassembled WGS sequence"/>
</dbReference>
<sequence>MCLPFKKESSARKFGRASKPGWSPVGPEAGSEVFRPSVTAMRRFRKDPPGRLTALRVDPGAARACPLRRILTDNHSHL</sequence>
<dbReference type="PATRIC" id="fig|762967.3.peg.215"/>
<feature type="region of interest" description="Disordered" evidence="1">
    <location>
        <begin position="1"/>
        <end position="31"/>
    </location>
</feature>
<keyword evidence="3" id="KW-1185">Reference proteome</keyword>
<dbReference type="HOGENOM" id="CLU_2620748_0_0_4"/>
<proteinExistence type="predicted"/>
<organism evidence="2 3">
    <name type="scientific">Sutterella parvirubra YIT 11816</name>
    <dbReference type="NCBI Taxonomy" id="762967"/>
    <lineage>
        <taxon>Bacteria</taxon>
        <taxon>Pseudomonadati</taxon>
        <taxon>Pseudomonadota</taxon>
        <taxon>Betaproteobacteria</taxon>
        <taxon>Burkholderiales</taxon>
        <taxon>Sutterellaceae</taxon>
        <taxon>Sutterella</taxon>
    </lineage>
</organism>
<gene>
    <name evidence="2" type="ORF">HMPREF9440_00258</name>
</gene>
<evidence type="ECO:0000313" key="3">
    <source>
        <dbReference type="Proteomes" id="UP000004956"/>
    </source>
</evidence>
<evidence type="ECO:0000313" key="2">
    <source>
        <dbReference type="EMBL" id="EHY32332.1"/>
    </source>
</evidence>